<dbReference type="AlphaFoldDB" id="A0A382BE19"/>
<dbReference type="InterPro" id="IPR058240">
    <property type="entry name" value="rSAM_sf"/>
</dbReference>
<gene>
    <name evidence="2" type="ORF">METZ01_LOCUS164900</name>
</gene>
<protein>
    <recommendedName>
        <fullName evidence="1">4Fe4S-binding SPASM domain-containing protein</fullName>
    </recommendedName>
</protein>
<feature type="domain" description="4Fe4S-binding SPASM" evidence="1">
    <location>
        <begin position="2"/>
        <end position="60"/>
    </location>
</feature>
<dbReference type="Pfam" id="PF13186">
    <property type="entry name" value="SPASM"/>
    <property type="match status" value="1"/>
</dbReference>
<dbReference type="CDD" id="cd21109">
    <property type="entry name" value="SPASM"/>
    <property type="match status" value="1"/>
</dbReference>
<organism evidence="2">
    <name type="scientific">marine metagenome</name>
    <dbReference type="NCBI Taxonomy" id="408172"/>
    <lineage>
        <taxon>unclassified sequences</taxon>
        <taxon>metagenomes</taxon>
        <taxon>ecological metagenomes</taxon>
    </lineage>
</organism>
<feature type="non-terminal residue" evidence="2">
    <location>
        <position position="1"/>
    </location>
</feature>
<sequence>VGISFDGQIMICCNDYLNEVNVGNVSNENIIDIWQKPIYKDIRTNIRSGNFTLDICKNCTDGKVYT</sequence>
<evidence type="ECO:0000259" key="1">
    <source>
        <dbReference type="Pfam" id="PF13186"/>
    </source>
</evidence>
<dbReference type="EMBL" id="UINC01029397">
    <property type="protein sequence ID" value="SVB12046.1"/>
    <property type="molecule type" value="Genomic_DNA"/>
</dbReference>
<dbReference type="InterPro" id="IPR013785">
    <property type="entry name" value="Aldolase_TIM"/>
</dbReference>
<name>A0A382BE19_9ZZZZ</name>
<proteinExistence type="predicted"/>
<dbReference type="Gene3D" id="3.20.20.70">
    <property type="entry name" value="Aldolase class I"/>
    <property type="match status" value="1"/>
</dbReference>
<dbReference type="SUPFAM" id="SSF102114">
    <property type="entry name" value="Radical SAM enzymes"/>
    <property type="match status" value="1"/>
</dbReference>
<evidence type="ECO:0000313" key="2">
    <source>
        <dbReference type="EMBL" id="SVB12046.1"/>
    </source>
</evidence>
<reference evidence="2" key="1">
    <citation type="submission" date="2018-05" db="EMBL/GenBank/DDBJ databases">
        <authorList>
            <person name="Lanie J.A."/>
            <person name="Ng W.-L."/>
            <person name="Kazmierczak K.M."/>
            <person name="Andrzejewski T.M."/>
            <person name="Davidsen T.M."/>
            <person name="Wayne K.J."/>
            <person name="Tettelin H."/>
            <person name="Glass J.I."/>
            <person name="Rusch D."/>
            <person name="Podicherti R."/>
            <person name="Tsui H.-C.T."/>
            <person name="Winkler M.E."/>
        </authorList>
    </citation>
    <scope>NUCLEOTIDE SEQUENCE</scope>
</reference>
<dbReference type="InterPro" id="IPR023885">
    <property type="entry name" value="4Fe4S-binding_SPASM_dom"/>
</dbReference>
<accession>A0A382BE19</accession>